<dbReference type="PROSITE" id="PS50994">
    <property type="entry name" value="INTEGRASE"/>
    <property type="match status" value="1"/>
</dbReference>
<name>A0A851JWX7_9PASS</name>
<dbReference type="InterPro" id="IPR050951">
    <property type="entry name" value="Retrovirus_Pol_polyprotein"/>
</dbReference>
<dbReference type="PANTHER" id="PTHR37984:SF12">
    <property type="entry name" value="RIBONUCLEASE H"/>
    <property type="match status" value="1"/>
</dbReference>
<dbReference type="AlphaFoldDB" id="A0A851JWX7"/>
<dbReference type="SUPFAM" id="SSF53098">
    <property type="entry name" value="Ribonuclease H-like"/>
    <property type="match status" value="1"/>
</dbReference>
<dbReference type="InterPro" id="IPR036397">
    <property type="entry name" value="RNaseH_sf"/>
</dbReference>
<dbReference type="Pfam" id="PF00665">
    <property type="entry name" value="rve"/>
    <property type="match status" value="1"/>
</dbReference>
<gene>
    <name evidence="2" type="primary">Tf29_1</name>
    <name evidence="2" type="ORF">DONATR_R15606</name>
</gene>
<protein>
    <submittedName>
        <fullName evidence="2">TF29 protein</fullName>
    </submittedName>
</protein>
<feature type="domain" description="Integrase catalytic" evidence="1">
    <location>
        <begin position="57"/>
        <end position="214"/>
    </location>
</feature>
<dbReference type="GO" id="GO:0003676">
    <property type="term" value="F:nucleic acid binding"/>
    <property type="evidence" value="ECO:0007669"/>
    <property type="project" value="InterPro"/>
</dbReference>
<feature type="non-terminal residue" evidence="2">
    <location>
        <position position="1"/>
    </location>
</feature>
<dbReference type="InterPro" id="IPR001584">
    <property type="entry name" value="Integrase_cat-core"/>
</dbReference>
<evidence type="ECO:0000259" key="1">
    <source>
        <dbReference type="PROSITE" id="PS50994"/>
    </source>
</evidence>
<evidence type="ECO:0000313" key="2">
    <source>
        <dbReference type="EMBL" id="NXB82764.1"/>
    </source>
</evidence>
<proteinExistence type="predicted"/>
<comment type="caution">
    <text evidence="2">The sequence shown here is derived from an EMBL/GenBank/DDBJ whole genome shotgun (WGS) entry which is preliminary data.</text>
</comment>
<dbReference type="EMBL" id="WBMY01018661">
    <property type="protein sequence ID" value="NXB82764.1"/>
    <property type="molecule type" value="Genomic_DNA"/>
</dbReference>
<dbReference type="GO" id="GO:0015074">
    <property type="term" value="P:DNA integration"/>
    <property type="evidence" value="ECO:0007669"/>
    <property type="project" value="InterPro"/>
</dbReference>
<sequence length="275" mass="31143">LHRWTHWGTSTLCGPFLKLYGCTGIFEIGKQITQGCLTCQKGNKRVLRSLPSGGCRTAYRPFEKIQIDFTKLPRAGQWKYPLVMVDQLTQWVKAYPAAQATAQTVAKILLEHLIPRFGLVQAIDLDQGAHFTSGVIKNLSQTFRIIGKYHTQWHPESSGRVERMNQTIKQQLTKLMIEINLPWTECLPLALLNIRTKPHSETGISPHEMIYGLPCPQGMTMDPSLVGDKTIQGRIITMANNLRELREKGILALTTPLDFLIHSIQPGRYVLIKCW</sequence>
<evidence type="ECO:0000313" key="3">
    <source>
        <dbReference type="Proteomes" id="UP000660704"/>
    </source>
</evidence>
<organism evidence="2 3">
    <name type="scientific">Donacobius atricapilla</name>
    <dbReference type="NCBI Taxonomy" id="237420"/>
    <lineage>
        <taxon>Eukaryota</taxon>
        <taxon>Metazoa</taxon>
        <taxon>Chordata</taxon>
        <taxon>Craniata</taxon>
        <taxon>Vertebrata</taxon>
        <taxon>Euteleostomi</taxon>
        <taxon>Archelosauria</taxon>
        <taxon>Archosauria</taxon>
        <taxon>Dinosauria</taxon>
        <taxon>Saurischia</taxon>
        <taxon>Theropoda</taxon>
        <taxon>Coelurosauria</taxon>
        <taxon>Aves</taxon>
        <taxon>Neognathae</taxon>
        <taxon>Neoaves</taxon>
        <taxon>Telluraves</taxon>
        <taxon>Australaves</taxon>
        <taxon>Passeriformes</taxon>
        <taxon>Mimidae</taxon>
        <taxon>Donacobius</taxon>
    </lineage>
</organism>
<dbReference type="PANTHER" id="PTHR37984">
    <property type="entry name" value="PROTEIN CBG26694"/>
    <property type="match status" value="1"/>
</dbReference>
<dbReference type="Gene3D" id="3.30.420.10">
    <property type="entry name" value="Ribonuclease H-like superfamily/Ribonuclease H"/>
    <property type="match status" value="1"/>
</dbReference>
<feature type="non-terminal residue" evidence="2">
    <location>
        <position position="275"/>
    </location>
</feature>
<reference evidence="2" key="1">
    <citation type="submission" date="2019-09" db="EMBL/GenBank/DDBJ databases">
        <title>Bird 10,000 Genomes (B10K) Project - Family phase.</title>
        <authorList>
            <person name="Zhang G."/>
        </authorList>
    </citation>
    <scope>NUCLEOTIDE SEQUENCE</scope>
    <source>
        <strain evidence="2">B10K-DU-001-63</strain>
        <tissue evidence="2">Muscle</tissue>
    </source>
</reference>
<dbReference type="Proteomes" id="UP000660704">
    <property type="component" value="Unassembled WGS sequence"/>
</dbReference>
<accession>A0A851JWX7</accession>
<keyword evidence="3" id="KW-1185">Reference proteome</keyword>
<dbReference type="InterPro" id="IPR012337">
    <property type="entry name" value="RNaseH-like_sf"/>
</dbReference>